<keyword evidence="3" id="KW-1133">Transmembrane helix</keyword>
<dbReference type="InterPro" id="IPR016032">
    <property type="entry name" value="Sig_transdc_resp-reg_C-effctor"/>
</dbReference>
<evidence type="ECO:0000313" key="5">
    <source>
        <dbReference type="EMBL" id="ABE56595.1"/>
    </source>
</evidence>
<dbReference type="SUPFAM" id="SSF69304">
    <property type="entry name" value="Tricorn protease N-terminal domain"/>
    <property type="match status" value="1"/>
</dbReference>
<dbReference type="AlphaFoldDB" id="Q12IY1"/>
<dbReference type="Gene3D" id="1.10.10.10">
    <property type="entry name" value="Winged helix-like DNA-binding domain superfamily/Winged helix DNA-binding domain"/>
    <property type="match status" value="1"/>
</dbReference>
<evidence type="ECO:0000313" key="6">
    <source>
        <dbReference type="Proteomes" id="UP000001982"/>
    </source>
</evidence>
<protein>
    <submittedName>
        <fullName evidence="5">Transcriptional regulatory protein-like protein</fullName>
    </submittedName>
</protein>
<dbReference type="SUPFAM" id="SSF46894">
    <property type="entry name" value="C-terminal effector domain of the bipartite response regulators"/>
    <property type="match status" value="1"/>
</dbReference>
<evidence type="ECO:0000256" key="1">
    <source>
        <dbReference type="ARBA" id="ARBA00023125"/>
    </source>
</evidence>
<keyword evidence="3" id="KW-0812">Transmembrane</keyword>
<dbReference type="EMBL" id="CP000302">
    <property type="protein sequence ID" value="ABE56595.1"/>
    <property type="molecule type" value="Genomic_DNA"/>
</dbReference>
<dbReference type="InterPro" id="IPR011042">
    <property type="entry name" value="6-blade_b-propeller_TolB-like"/>
</dbReference>
<reference evidence="5 6" key="1">
    <citation type="submission" date="2006-03" db="EMBL/GenBank/DDBJ databases">
        <title>Complete sequence of Shewanella denitrificans OS217.</title>
        <authorList>
            <consortium name="US DOE Joint Genome Institute"/>
            <person name="Copeland A."/>
            <person name="Lucas S."/>
            <person name="Lapidus A."/>
            <person name="Barry K."/>
            <person name="Detter J.C."/>
            <person name="Glavina del Rio T."/>
            <person name="Hammon N."/>
            <person name="Israni S."/>
            <person name="Dalin E."/>
            <person name="Tice H."/>
            <person name="Pitluck S."/>
            <person name="Brettin T."/>
            <person name="Bruce D."/>
            <person name="Han C."/>
            <person name="Tapia R."/>
            <person name="Gilna P."/>
            <person name="Kiss H."/>
            <person name="Schmutz J."/>
            <person name="Larimer F."/>
            <person name="Land M."/>
            <person name="Hauser L."/>
            <person name="Kyrpides N."/>
            <person name="Lykidis A."/>
            <person name="Richardson P."/>
        </authorList>
    </citation>
    <scope>NUCLEOTIDE SEQUENCE [LARGE SCALE GENOMIC DNA]</scope>
    <source>
        <strain evidence="6">OS217 / ATCC BAA-1090 / DSM 15013</strain>
    </source>
</reference>
<dbReference type="OrthoDB" id="5900874at2"/>
<dbReference type="PROSITE" id="PS51755">
    <property type="entry name" value="OMPR_PHOB"/>
    <property type="match status" value="1"/>
</dbReference>
<evidence type="ECO:0000256" key="2">
    <source>
        <dbReference type="PROSITE-ProRule" id="PRU01091"/>
    </source>
</evidence>
<feature type="domain" description="OmpR/PhoB-type" evidence="4">
    <location>
        <begin position="1"/>
        <end position="99"/>
    </location>
</feature>
<evidence type="ECO:0000256" key="3">
    <source>
        <dbReference type="SAM" id="Phobius"/>
    </source>
</evidence>
<evidence type="ECO:0000259" key="4">
    <source>
        <dbReference type="PROSITE" id="PS51755"/>
    </source>
</evidence>
<keyword evidence="1 2" id="KW-0238">DNA-binding</keyword>
<dbReference type="HOGENOM" id="CLU_397334_0_0_6"/>
<accession>Q12IY1</accession>
<dbReference type="SMART" id="SM00862">
    <property type="entry name" value="Trans_reg_C"/>
    <property type="match status" value="1"/>
</dbReference>
<gene>
    <name evidence="5" type="ordered locus">Sden_3319</name>
</gene>
<dbReference type="GO" id="GO:0000160">
    <property type="term" value="P:phosphorelay signal transduction system"/>
    <property type="evidence" value="ECO:0007669"/>
    <property type="project" value="InterPro"/>
</dbReference>
<dbReference type="PANTHER" id="PTHR36842">
    <property type="entry name" value="PROTEIN TOLB HOMOLOG"/>
    <property type="match status" value="1"/>
</dbReference>
<keyword evidence="3" id="KW-0472">Membrane</keyword>
<dbReference type="GO" id="GO:0006355">
    <property type="term" value="P:regulation of DNA-templated transcription"/>
    <property type="evidence" value="ECO:0007669"/>
    <property type="project" value="InterPro"/>
</dbReference>
<dbReference type="CDD" id="cd00383">
    <property type="entry name" value="trans_reg_C"/>
    <property type="match status" value="1"/>
</dbReference>
<feature type="DNA-binding region" description="OmpR/PhoB-type" evidence="2">
    <location>
        <begin position="1"/>
        <end position="99"/>
    </location>
</feature>
<dbReference type="eggNOG" id="COG3710">
    <property type="taxonomic scope" value="Bacteria"/>
</dbReference>
<dbReference type="Gene3D" id="2.120.10.30">
    <property type="entry name" value="TolB, C-terminal domain"/>
    <property type="match status" value="2"/>
</dbReference>
<dbReference type="GO" id="GO:0003677">
    <property type="term" value="F:DNA binding"/>
    <property type="evidence" value="ECO:0007669"/>
    <property type="project" value="UniProtKB-UniRule"/>
</dbReference>
<dbReference type="Pfam" id="PF00486">
    <property type="entry name" value="Trans_reg_C"/>
    <property type="match status" value="1"/>
</dbReference>
<dbReference type="InterPro" id="IPR001867">
    <property type="entry name" value="OmpR/PhoB-type_DNA-bd"/>
</dbReference>
<name>Q12IY1_SHEDO</name>
<dbReference type="KEGG" id="sdn:Sden_3319"/>
<feature type="transmembrane region" description="Helical" evidence="3">
    <location>
        <begin position="118"/>
        <end position="135"/>
    </location>
</feature>
<dbReference type="RefSeq" id="WP_011497739.1">
    <property type="nucleotide sequence ID" value="NC_007954.1"/>
</dbReference>
<dbReference type="STRING" id="318161.Sden_3319"/>
<dbReference type="Proteomes" id="UP000001982">
    <property type="component" value="Chromosome"/>
</dbReference>
<dbReference type="InterPro" id="IPR036388">
    <property type="entry name" value="WH-like_DNA-bd_sf"/>
</dbReference>
<dbReference type="PANTHER" id="PTHR36842:SF1">
    <property type="entry name" value="PROTEIN TOLB"/>
    <property type="match status" value="1"/>
</dbReference>
<organism evidence="5 6">
    <name type="scientific">Shewanella denitrificans (strain OS217 / ATCC BAA-1090 / DSM 15013)</name>
    <dbReference type="NCBI Taxonomy" id="318161"/>
    <lineage>
        <taxon>Bacteria</taxon>
        <taxon>Pseudomonadati</taxon>
        <taxon>Pseudomonadota</taxon>
        <taxon>Gammaproteobacteria</taxon>
        <taxon>Alteromonadales</taxon>
        <taxon>Shewanellaceae</taxon>
        <taxon>Shewanella</taxon>
    </lineage>
</organism>
<keyword evidence="6" id="KW-1185">Reference proteome</keyword>
<sequence length="691" mass="79535">MVSFKLAEYLVYPEHNKLELNGVQVKVEPKIMEILCFLIQHRGQVISREYIATNLWPNSVVGLDVVTRAIFELRKVLNDSAQNPIFIETIAKKGYCFIYDINNKNNIKTHKKTKIKKNTLYAILTTMILLTLVFWQKNLLITDIKGNEKYHSTAITQPDTYSKMPNFGLSKKILLVQSSSSEDKLNQVVLIDSATNKRTEITKKDANYLYPKWASNGEELLYLKCKREKCKIIKHNIKTGLMHTVLLKDNYIMSYDISKSNKIIAINYLHEGTNTIEVVTIDDNSSNKTLIIPKDKNENHSLPKFSYNDEYLFFVSNIKTRNPHLKKYNMKELSTHRVNKNFYSILDIEPHGKNELLISGKKDGQFSIWSLNLNKNTLLQNPSNPLGEFQSDLSSSNFDASTIVYKNWKRNIIIGHSDLGGKIEVSNSNAIDINSIYSRELQTFYFVSNRSGAFEIWSSHHGETQQITLEKANSLGQPLLSTDLKKLAFLNKSNILEQLIILNLKPESSNYKYDFPKNSYLLNWSSNGENIIYSYISDGQYTLSSFNIKSNQHTKIAMNAGMYAKEQTKNNDLIYVNMSSGHLMSQNKYAEAKSIVNLFELNAETFPRGLMLTSDWLYYVVKYEKNSQVMRYNLNTKKVEFFYQLPKNSVVTQIGGDGHPFIIYDHLIEDNAQIILLEQSQQNNTQLNKDK</sequence>
<dbReference type="SUPFAM" id="SSF82171">
    <property type="entry name" value="DPP6 N-terminal domain-like"/>
    <property type="match status" value="1"/>
</dbReference>
<proteinExistence type="predicted"/>